<dbReference type="OrthoDB" id="9783818at2"/>
<sequence length="449" mass="50096">MKKLSFLSILLSLVLLTSACAGEAAKPKQPAPKKAATTAEGMAMEGPGKYAGDRYDEAKVQQELKKWPKNLTADQVYTRLVWLLAEDYKPVIKEVKEYKPSFALSKLGNFDPNQPKSGSNDQKKTKQKNIVVLIDSSGSMAGKVDGKTKMEEAKQAVKEFAKSLEGDVRISIRAYGHKGSNQQKDKAVSCASTEELYPLSTYQEDRFVKVVDSLKPSGWTPLAAAIKAAGQDLHAAHPDDENMVYVVSDGIESCGGDPVKEAKTLHEAKVKAVVNIIGLDLDDKSQKALEEVAKAGGGEFTNVTSSEELRNRFADFLTYVGRTNEVNLWSIGNSNELYWERQRANNYILSLLGTFIQPGKFPSLIDKEYEHMNAAVQFLVEQKIIPESMGGYEGAVSKKLDKRREMLKQYQSKLYNQKMKEIDDDYARAMDLMKKIKKQEYEKAETYMP</sequence>
<evidence type="ECO:0000256" key="1">
    <source>
        <dbReference type="SAM" id="SignalP"/>
    </source>
</evidence>
<protein>
    <submittedName>
        <fullName evidence="3">von Willebrand factor type A domain-containing protein</fullName>
    </submittedName>
</protein>
<proteinExistence type="predicted"/>
<dbReference type="Proteomes" id="UP000199695">
    <property type="component" value="Unassembled WGS sequence"/>
</dbReference>
<evidence type="ECO:0000313" key="4">
    <source>
        <dbReference type="Proteomes" id="UP000199695"/>
    </source>
</evidence>
<reference evidence="3 4" key="1">
    <citation type="submission" date="2016-10" db="EMBL/GenBank/DDBJ databases">
        <authorList>
            <person name="de Groot N.N."/>
        </authorList>
    </citation>
    <scope>NUCLEOTIDE SEQUENCE [LARGE SCALE GENOMIC DNA]</scope>
    <source>
        <strain evidence="3 4">DSM 46701</strain>
    </source>
</reference>
<dbReference type="STRING" id="1173111.SAMN05444955_102156"/>
<dbReference type="SUPFAM" id="SSF53300">
    <property type="entry name" value="vWA-like"/>
    <property type="match status" value="1"/>
</dbReference>
<dbReference type="GO" id="GO:0005245">
    <property type="term" value="F:voltage-gated calcium channel activity"/>
    <property type="evidence" value="ECO:0007669"/>
    <property type="project" value="TreeGrafter"/>
</dbReference>
<dbReference type="Pfam" id="PF00092">
    <property type="entry name" value="VWA"/>
    <property type="match status" value="1"/>
</dbReference>
<dbReference type="InterPro" id="IPR051173">
    <property type="entry name" value="Ca_channel_alpha-2/delta"/>
</dbReference>
<dbReference type="Gene3D" id="3.40.50.410">
    <property type="entry name" value="von Willebrand factor, type A domain"/>
    <property type="match status" value="2"/>
</dbReference>
<keyword evidence="1" id="KW-0732">Signal</keyword>
<dbReference type="EMBL" id="FOCQ01000002">
    <property type="protein sequence ID" value="SEM81547.1"/>
    <property type="molecule type" value="Genomic_DNA"/>
</dbReference>
<feature type="domain" description="VWFA" evidence="2">
    <location>
        <begin position="129"/>
        <end position="320"/>
    </location>
</feature>
<dbReference type="RefSeq" id="WP_089965068.1">
    <property type="nucleotide sequence ID" value="NZ_FOCQ01000002.1"/>
</dbReference>
<feature type="chain" id="PRO_5038573476" evidence="1">
    <location>
        <begin position="22"/>
        <end position="449"/>
    </location>
</feature>
<organism evidence="3 4">
    <name type="scientific">Lihuaxuella thermophila</name>
    <dbReference type="NCBI Taxonomy" id="1173111"/>
    <lineage>
        <taxon>Bacteria</taxon>
        <taxon>Bacillati</taxon>
        <taxon>Bacillota</taxon>
        <taxon>Bacilli</taxon>
        <taxon>Bacillales</taxon>
        <taxon>Thermoactinomycetaceae</taxon>
        <taxon>Lihuaxuella</taxon>
    </lineage>
</organism>
<dbReference type="SMART" id="SM00327">
    <property type="entry name" value="VWA"/>
    <property type="match status" value="1"/>
</dbReference>
<gene>
    <name evidence="3" type="ORF">SAMN05444955_102156</name>
</gene>
<evidence type="ECO:0000259" key="2">
    <source>
        <dbReference type="PROSITE" id="PS50234"/>
    </source>
</evidence>
<dbReference type="InterPro" id="IPR002035">
    <property type="entry name" value="VWF_A"/>
</dbReference>
<dbReference type="PROSITE" id="PS51257">
    <property type="entry name" value="PROKAR_LIPOPROTEIN"/>
    <property type="match status" value="1"/>
</dbReference>
<dbReference type="InterPro" id="IPR036465">
    <property type="entry name" value="vWFA_dom_sf"/>
</dbReference>
<feature type="signal peptide" evidence="1">
    <location>
        <begin position="1"/>
        <end position="21"/>
    </location>
</feature>
<dbReference type="PROSITE" id="PS50234">
    <property type="entry name" value="VWFA"/>
    <property type="match status" value="1"/>
</dbReference>
<accession>A0A1H8BI24</accession>
<dbReference type="PANTHER" id="PTHR10166:SF37">
    <property type="entry name" value="STOLID, ISOFORM H"/>
    <property type="match status" value="1"/>
</dbReference>
<dbReference type="AlphaFoldDB" id="A0A1H8BI24"/>
<dbReference type="PANTHER" id="PTHR10166">
    <property type="entry name" value="VOLTAGE-DEPENDENT CALCIUM CHANNEL SUBUNIT ALPHA-2/DELTA-RELATED"/>
    <property type="match status" value="1"/>
</dbReference>
<keyword evidence="4" id="KW-1185">Reference proteome</keyword>
<dbReference type="GO" id="GO:0005891">
    <property type="term" value="C:voltage-gated calcium channel complex"/>
    <property type="evidence" value="ECO:0007669"/>
    <property type="project" value="TreeGrafter"/>
</dbReference>
<name>A0A1H8BI24_9BACL</name>
<evidence type="ECO:0000313" key="3">
    <source>
        <dbReference type="EMBL" id="SEM81547.1"/>
    </source>
</evidence>